<sequence>MQAVDRGLSWSWRVGLTVMLIMGILVPPLLLQLINELTANGASWWWRAAVTVAYFGVFWVVSYLAYRIYRHYAGFWRWPKLTKHDVYVVIGGYLLIIGCESIFQLCNQLLYQQNETQNNVAIEALMSGSTLALWLQAISAIFLTPIMEELVFRGVLTTLFWRQNWLKVLLSGLVFGSLHTTNTIPSFLIYFTMGLVLAGVYLWTGKLQTSIGLHFLINLGAMSLILLTEWS</sequence>
<reference evidence="4 5" key="1">
    <citation type="submission" date="2018-11" db="EMBL/GenBank/DDBJ databases">
        <authorList>
            <person name="Wuyts S."/>
        </authorList>
    </citation>
    <scope>NUCLEOTIDE SEQUENCE [LARGE SCALE GENOMIC DNA]</scope>
    <source>
        <strain evidence="4">Lactobacillus mudanjiangensis AMBF249</strain>
    </source>
</reference>
<dbReference type="GO" id="GO:0006508">
    <property type="term" value="P:proteolysis"/>
    <property type="evidence" value="ECO:0007669"/>
    <property type="project" value="UniProtKB-KW"/>
</dbReference>
<dbReference type="Pfam" id="PF02517">
    <property type="entry name" value="Rce1-like"/>
    <property type="match status" value="1"/>
</dbReference>
<gene>
    <name evidence="4" type="ORF">MUDAN_MDHGFNIF_01174</name>
</gene>
<keyword evidence="4" id="KW-0378">Hydrolase</keyword>
<feature type="transmembrane region" description="Helical" evidence="2">
    <location>
        <begin position="44"/>
        <end position="66"/>
    </location>
</feature>
<name>A0A660E0L0_9LACO</name>
<keyword evidence="4" id="KW-0645">Protease</keyword>
<proteinExistence type="inferred from homology"/>
<feature type="transmembrane region" description="Helical" evidence="2">
    <location>
        <begin position="131"/>
        <end position="152"/>
    </location>
</feature>
<feature type="transmembrane region" description="Helical" evidence="2">
    <location>
        <begin position="211"/>
        <end position="228"/>
    </location>
</feature>
<keyword evidence="2" id="KW-1133">Transmembrane helix</keyword>
<dbReference type="AlphaFoldDB" id="A0A660E0L0"/>
<feature type="transmembrane region" description="Helical" evidence="2">
    <location>
        <begin position="12"/>
        <end position="32"/>
    </location>
</feature>
<dbReference type="GO" id="GO:0004175">
    <property type="term" value="F:endopeptidase activity"/>
    <property type="evidence" value="ECO:0007669"/>
    <property type="project" value="UniProtKB-ARBA"/>
</dbReference>
<feature type="domain" description="CAAX prenyl protease 2/Lysostaphin resistance protein A-like" evidence="3">
    <location>
        <begin position="132"/>
        <end position="219"/>
    </location>
</feature>
<dbReference type="GO" id="GO:0008237">
    <property type="term" value="F:metallopeptidase activity"/>
    <property type="evidence" value="ECO:0007669"/>
    <property type="project" value="UniProtKB-KW"/>
</dbReference>
<dbReference type="InterPro" id="IPR003675">
    <property type="entry name" value="Rce1/LyrA-like_dom"/>
</dbReference>
<evidence type="ECO:0000256" key="2">
    <source>
        <dbReference type="SAM" id="Phobius"/>
    </source>
</evidence>
<dbReference type="EMBL" id="UYIG01000152">
    <property type="protein sequence ID" value="VDG29640.1"/>
    <property type="molecule type" value="Genomic_DNA"/>
</dbReference>
<dbReference type="Proteomes" id="UP000289996">
    <property type="component" value="Unassembled WGS sequence"/>
</dbReference>
<dbReference type="GO" id="GO:0080120">
    <property type="term" value="P:CAAX-box protein maturation"/>
    <property type="evidence" value="ECO:0007669"/>
    <property type="project" value="UniProtKB-ARBA"/>
</dbReference>
<keyword evidence="4" id="KW-0482">Metalloprotease</keyword>
<evidence type="ECO:0000313" key="5">
    <source>
        <dbReference type="Proteomes" id="UP000289996"/>
    </source>
</evidence>
<keyword evidence="2" id="KW-0812">Transmembrane</keyword>
<organism evidence="4 5">
    <name type="scientific">Lactiplantibacillus mudanjiangensis</name>
    <dbReference type="NCBI Taxonomy" id="1296538"/>
    <lineage>
        <taxon>Bacteria</taxon>
        <taxon>Bacillati</taxon>
        <taxon>Bacillota</taxon>
        <taxon>Bacilli</taxon>
        <taxon>Lactobacillales</taxon>
        <taxon>Lactobacillaceae</taxon>
        <taxon>Lactiplantibacillus</taxon>
    </lineage>
</organism>
<feature type="transmembrane region" description="Helical" evidence="2">
    <location>
        <begin position="86"/>
        <end position="111"/>
    </location>
</feature>
<keyword evidence="5" id="KW-1185">Reference proteome</keyword>
<dbReference type="OrthoDB" id="8607342at2"/>
<comment type="similarity">
    <text evidence="1">Belongs to the UPF0177 family.</text>
</comment>
<dbReference type="PANTHER" id="PTHR36435">
    <property type="entry name" value="SLR1288 PROTEIN"/>
    <property type="match status" value="1"/>
</dbReference>
<accession>A0A660E0L0</accession>
<dbReference type="PANTHER" id="PTHR36435:SF1">
    <property type="entry name" value="CAAX AMINO TERMINAL PROTEASE FAMILY PROTEIN"/>
    <property type="match status" value="1"/>
</dbReference>
<evidence type="ECO:0000256" key="1">
    <source>
        <dbReference type="ARBA" id="ARBA00009067"/>
    </source>
</evidence>
<keyword evidence="2" id="KW-0472">Membrane</keyword>
<evidence type="ECO:0000259" key="3">
    <source>
        <dbReference type="Pfam" id="PF02517"/>
    </source>
</evidence>
<evidence type="ECO:0000313" key="4">
    <source>
        <dbReference type="EMBL" id="VDG29640.1"/>
    </source>
</evidence>
<protein>
    <submittedName>
        <fullName evidence="4">CPBP family intramembrane metalloprotease [Lactobacillus sp.]</fullName>
    </submittedName>
</protein>
<feature type="transmembrane region" description="Helical" evidence="2">
    <location>
        <begin position="187"/>
        <end position="204"/>
    </location>
</feature>
<dbReference type="InterPro" id="IPR052710">
    <property type="entry name" value="CAAX_protease"/>
</dbReference>